<dbReference type="PANTHER" id="PTHR14196:SF12">
    <property type="entry name" value="ZINC FINGER PROTEIN 208-LIKE"/>
    <property type="match status" value="1"/>
</dbReference>
<dbReference type="OrthoDB" id="9451254at2759"/>
<dbReference type="GO" id="GO:0005634">
    <property type="term" value="C:nucleus"/>
    <property type="evidence" value="ECO:0007669"/>
    <property type="project" value="TreeGrafter"/>
</dbReference>
<keyword evidence="1" id="KW-0479">Metal-binding</keyword>
<dbReference type="PROSITE" id="PS00028">
    <property type="entry name" value="ZINC_FINGER_C2H2_1"/>
    <property type="match status" value="5"/>
</dbReference>
<keyword evidence="4" id="KW-0862">Zinc</keyword>
<protein>
    <submittedName>
        <fullName evidence="6">Uncharacterized protein</fullName>
    </submittedName>
</protein>
<dbReference type="GO" id="GO:0000977">
    <property type="term" value="F:RNA polymerase II transcription regulatory region sequence-specific DNA binding"/>
    <property type="evidence" value="ECO:0007669"/>
    <property type="project" value="TreeGrafter"/>
</dbReference>
<dbReference type="AlphaFoldDB" id="A0A7R8WDL7"/>
<evidence type="ECO:0000313" key="6">
    <source>
        <dbReference type="EMBL" id="CAD7227173.1"/>
    </source>
</evidence>
<feature type="region of interest" description="Disordered" evidence="5">
    <location>
        <begin position="1"/>
        <end position="22"/>
    </location>
</feature>
<dbReference type="SMART" id="SM00355">
    <property type="entry name" value="ZnF_C2H2"/>
    <property type="match status" value="6"/>
</dbReference>
<dbReference type="InterPro" id="IPR050717">
    <property type="entry name" value="C2H2-ZF_Transcription_Reg"/>
</dbReference>
<keyword evidence="2" id="KW-0677">Repeat</keyword>
<sequence>MATNTEAEKEIPAASGELKLDYAGHSNDQVIRSEDSEWSSGSLVPTSVVVQGQDGASGQKGTISEKKNPQKRSFICGVCGITLSSNKCLRSHERKHKGKKPYRCRVCPEAFAKKAALRRHKLIHTGGEIPPACSVCGKYFRNSDDLTRHELIHKEPKPFSCQICGKAYRSRGHLESHEWTHKKEKRFHKWSLRRRESLHTGKKRCKCSVRKTIVWKHHLLRHGLVHAEEKSIRCDVCGKRFASTRDLRKHGLTFTHTAEKRFICSVCGKRFAHKITPHSHEHWRETHLLGKPIEEHSRAGQTWRRTT</sequence>
<dbReference type="PROSITE" id="PS50157">
    <property type="entry name" value="ZINC_FINGER_C2H2_2"/>
    <property type="match status" value="6"/>
</dbReference>
<accession>A0A7R8WDL7</accession>
<evidence type="ECO:0000256" key="1">
    <source>
        <dbReference type="ARBA" id="ARBA00022723"/>
    </source>
</evidence>
<dbReference type="SUPFAM" id="SSF57667">
    <property type="entry name" value="beta-beta-alpha zinc fingers"/>
    <property type="match status" value="3"/>
</dbReference>
<evidence type="ECO:0000256" key="4">
    <source>
        <dbReference type="ARBA" id="ARBA00022833"/>
    </source>
</evidence>
<dbReference type="EMBL" id="OB661055">
    <property type="protein sequence ID" value="CAD7227173.1"/>
    <property type="molecule type" value="Genomic_DNA"/>
</dbReference>
<name>A0A7R8WDL7_9CRUS</name>
<dbReference type="Pfam" id="PF00096">
    <property type="entry name" value="zf-C2H2"/>
    <property type="match status" value="5"/>
</dbReference>
<evidence type="ECO:0000256" key="2">
    <source>
        <dbReference type="ARBA" id="ARBA00022737"/>
    </source>
</evidence>
<dbReference type="InterPro" id="IPR036236">
    <property type="entry name" value="Znf_C2H2_sf"/>
</dbReference>
<dbReference type="FunFam" id="3.30.160.60:FF:000624">
    <property type="entry name" value="zinc finger protein 697"/>
    <property type="match status" value="1"/>
</dbReference>
<reference evidence="6" key="1">
    <citation type="submission" date="2020-11" db="EMBL/GenBank/DDBJ databases">
        <authorList>
            <person name="Tran Van P."/>
        </authorList>
    </citation>
    <scope>NUCLEOTIDE SEQUENCE</scope>
</reference>
<dbReference type="Gene3D" id="3.30.160.60">
    <property type="entry name" value="Classic Zinc Finger"/>
    <property type="match status" value="5"/>
</dbReference>
<keyword evidence="3" id="KW-0863">Zinc-finger</keyword>
<dbReference type="PANTHER" id="PTHR14196">
    <property type="entry name" value="ODD-SKIPPED - RELATED"/>
    <property type="match status" value="1"/>
</dbReference>
<dbReference type="GO" id="GO:0000981">
    <property type="term" value="F:DNA-binding transcription factor activity, RNA polymerase II-specific"/>
    <property type="evidence" value="ECO:0007669"/>
    <property type="project" value="TreeGrafter"/>
</dbReference>
<evidence type="ECO:0000256" key="5">
    <source>
        <dbReference type="SAM" id="MobiDB-lite"/>
    </source>
</evidence>
<evidence type="ECO:0000256" key="3">
    <source>
        <dbReference type="ARBA" id="ARBA00022771"/>
    </source>
</evidence>
<dbReference type="FunFam" id="3.30.160.60:FF:002343">
    <property type="entry name" value="Zinc finger protein 33A"/>
    <property type="match status" value="1"/>
</dbReference>
<proteinExistence type="predicted"/>
<dbReference type="InterPro" id="IPR013087">
    <property type="entry name" value="Znf_C2H2_type"/>
</dbReference>
<dbReference type="GO" id="GO:0008270">
    <property type="term" value="F:zinc ion binding"/>
    <property type="evidence" value="ECO:0007669"/>
    <property type="project" value="UniProtKB-KW"/>
</dbReference>
<feature type="compositionally biased region" description="Basic and acidic residues" evidence="5">
    <location>
        <begin position="1"/>
        <end position="11"/>
    </location>
</feature>
<gene>
    <name evidence="6" type="ORF">CTOB1V02_LOCUS5082</name>
</gene>
<organism evidence="6">
    <name type="scientific">Cyprideis torosa</name>
    <dbReference type="NCBI Taxonomy" id="163714"/>
    <lineage>
        <taxon>Eukaryota</taxon>
        <taxon>Metazoa</taxon>
        <taxon>Ecdysozoa</taxon>
        <taxon>Arthropoda</taxon>
        <taxon>Crustacea</taxon>
        <taxon>Oligostraca</taxon>
        <taxon>Ostracoda</taxon>
        <taxon>Podocopa</taxon>
        <taxon>Podocopida</taxon>
        <taxon>Cytherocopina</taxon>
        <taxon>Cytheroidea</taxon>
        <taxon>Cytherideidae</taxon>
        <taxon>Cyprideis</taxon>
    </lineage>
</organism>